<reference evidence="2" key="1">
    <citation type="journal article" date="2019" name="bioRxiv">
        <title>The Genome of the Zebra Mussel, Dreissena polymorpha: A Resource for Invasive Species Research.</title>
        <authorList>
            <person name="McCartney M.A."/>
            <person name="Auch B."/>
            <person name="Kono T."/>
            <person name="Mallez S."/>
            <person name="Zhang Y."/>
            <person name="Obille A."/>
            <person name="Becker A."/>
            <person name="Abrahante J.E."/>
            <person name="Garbe J."/>
            <person name="Badalamenti J.P."/>
            <person name="Herman A."/>
            <person name="Mangelson H."/>
            <person name="Liachko I."/>
            <person name="Sullivan S."/>
            <person name="Sone E.D."/>
            <person name="Koren S."/>
            <person name="Silverstein K.A.T."/>
            <person name="Beckman K.B."/>
            <person name="Gohl D.M."/>
        </authorList>
    </citation>
    <scope>NUCLEOTIDE SEQUENCE</scope>
    <source>
        <strain evidence="2">Duluth1</strain>
        <tissue evidence="2">Whole animal</tissue>
    </source>
</reference>
<protein>
    <submittedName>
        <fullName evidence="2">Uncharacterized protein</fullName>
    </submittedName>
</protein>
<accession>A0A9D3YTQ4</accession>
<organism evidence="2 3">
    <name type="scientific">Dreissena polymorpha</name>
    <name type="common">Zebra mussel</name>
    <name type="synonym">Mytilus polymorpha</name>
    <dbReference type="NCBI Taxonomy" id="45954"/>
    <lineage>
        <taxon>Eukaryota</taxon>
        <taxon>Metazoa</taxon>
        <taxon>Spiralia</taxon>
        <taxon>Lophotrochozoa</taxon>
        <taxon>Mollusca</taxon>
        <taxon>Bivalvia</taxon>
        <taxon>Autobranchia</taxon>
        <taxon>Heteroconchia</taxon>
        <taxon>Euheterodonta</taxon>
        <taxon>Imparidentia</taxon>
        <taxon>Neoheterodontei</taxon>
        <taxon>Myida</taxon>
        <taxon>Dreissenoidea</taxon>
        <taxon>Dreissenidae</taxon>
        <taxon>Dreissena</taxon>
    </lineage>
</organism>
<comment type="caution">
    <text evidence="2">The sequence shown here is derived from an EMBL/GenBank/DDBJ whole genome shotgun (WGS) entry which is preliminary data.</text>
</comment>
<evidence type="ECO:0000313" key="3">
    <source>
        <dbReference type="Proteomes" id="UP000828390"/>
    </source>
</evidence>
<dbReference type="Proteomes" id="UP000828390">
    <property type="component" value="Unassembled WGS sequence"/>
</dbReference>
<keyword evidence="1" id="KW-0812">Transmembrane</keyword>
<evidence type="ECO:0000313" key="2">
    <source>
        <dbReference type="EMBL" id="KAH3704980.1"/>
    </source>
</evidence>
<feature type="transmembrane region" description="Helical" evidence="1">
    <location>
        <begin position="67"/>
        <end position="87"/>
    </location>
</feature>
<keyword evidence="1" id="KW-1133">Transmembrane helix</keyword>
<keyword evidence="1" id="KW-0472">Membrane</keyword>
<dbReference type="EMBL" id="JAIWYP010000015">
    <property type="protein sequence ID" value="KAH3704980.1"/>
    <property type="molecule type" value="Genomic_DNA"/>
</dbReference>
<proteinExistence type="predicted"/>
<evidence type="ECO:0000256" key="1">
    <source>
        <dbReference type="SAM" id="Phobius"/>
    </source>
</evidence>
<sequence>MGGRVLYAYSPVVKPTTIGLGIGNLGRRIRDGDDATVIVSGICKRYEFRDAALNHTSFSKMALFKPAIFQLAIFMSSDLTVLSLFVGSRPKS</sequence>
<name>A0A9D3YTQ4_DREPO</name>
<reference evidence="2" key="2">
    <citation type="submission" date="2020-11" db="EMBL/GenBank/DDBJ databases">
        <authorList>
            <person name="McCartney M.A."/>
            <person name="Auch B."/>
            <person name="Kono T."/>
            <person name="Mallez S."/>
            <person name="Becker A."/>
            <person name="Gohl D.M."/>
            <person name="Silverstein K.A.T."/>
            <person name="Koren S."/>
            <person name="Bechman K.B."/>
            <person name="Herman A."/>
            <person name="Abrahante J.E."/>
            <person name="Garbe J."/>
        </authorList>
    </citation>
    <scope>NUCLEOTIDE SEQUENCE</scope>
    <source>
        <strain evidence="2">Duluth1</strain>
        <tissue evidence="2">Whole animal</tissue>
    </source>
</reference>
<dbReference type="AlphaFoldDB" id="A0A9D3YTQ4"/>
<keyword evidence="3" id="KW-1185">Reference proteome</keyword>
<gene>
    <name evidence="2" type="ORF">DPMN_080042</name>
</gene>